<dbReference type="PANTHER" id="PTHR22916:SF51">
    <property type="entry name" value="GLYCOSYLTRANSFERASE EPSH-RELATED"/>
    <property type="match status" value="1"/>
</dbReference>
<gene>
    <name evidence="4" type="ORF">BOCO_1014</name>
</gene>
<sequence length="338" mass="38579">MENPRVTIVVPVYNVEQYLDQCLESLTKQTYSDIQIVLVDDGSTDSSGRICDVWSKSDARINVIHQANRGLSAARNSGLSIARGEYIEFVDSDDYVEKELIETLVQTIDKTGADAAIFEFDCINDSTGIASQNPEARNFPQSNKMSGKETLMHLLKGDIDNHAWRYLAAKHLFTDNGILFPENKHFEDIYTSYKVYGNANTIALVHKTLYHYRIRKGSILHSKNITQSYRDAEDGFIERGISLSHWYPELCEANKQALACWLIHLAWENTLKRNHKARKELADYIDFVNESIKKNISLKLLMSLPKVFILQYILIKTHGVYALKFVLSIFGCHYSVDV</sequence>
<evidence type="ECO:0000313" key="5">
    <source>
        <dbReference type="Proteomes" id="UP000216004"/>
    </source>
</evidence>
<dbReference type="GO" id="GO:0016757">
    <property type="term" value="F:glycosyltransferase activity"/>
    <property type="evidence" value="ECO:0007669"/>
    <property type="project" value="UniProtKB-KW"/>
</dbReference>
<protein>
    <submittedName>
        <fullName evidence="4">Glycosyl transferase CpsJ</fullName>
    </submittedName>
</protein>
<evidence type="ECO:0000313" key="4">
    <source>
        <dbReference type="EMBL" id="OZG49205.1"/>
    </source>
</evidence>
<proteinExistence type="predicted"/>
<evidence type="ECO:0000256" key="1">
    <source>
        <dbReference type="ARBA" id="ARBA00022676"/>
    </source>
</evidence>
<feature type="domain" description="Glycosyltransferase 2-like" evidence="3">
    <location>
        <begin position="7"/>
        <end position="142"/>
    </location>
</feature>
<dbReference type="PANTHER" id="PTHR22916">
    <property type="entry name" value="GLYCOSYLTRANSFERASE"/>
    <property type="match status" value="1"/>
</dbReference>
<dbReference type="Proteomes" id="UP000216004">
    <property type="component" value="Unassembled WGS sequence"/>
</dbReference>
<evidence type="ECO:0000256" key="2">
    <source>
        <dbReference type="ARBA" id="ARBA00022679"/>
    </source>
</evidence>
<name>A0A261EQT3_9BIFI</name>
<dbReference type="SUPFAM" id="SSF53448">
    <property type="entry name" value="Nucleotide-diphospho-sugar transferases"/>
    <property type="match status" value="1"/>
</dbReference>
<accession>A0A261EQT3</accession>
<dbReference type="Pfam" id="PF00535">
    <property type="entry name" value="Glycos_transf_2"/>
    <property type="match status" value="1"/>
</dbReference>
<comment type="caution">
    <text evidence="4">The sequence shown here is derived from an EMBL/GenBank/DDBJ whole genome shotgun (WGS) entry which is preliminary data.</text>
</comment>
<dbReference type="RefSeq" id="WP_094723030.1">
    <property type="nucleotide sequence ID" value="NZ_MWWS01000005.1"/>
</dbReference>
<dbReference type="OrthoDB" id="3171021at2"/>
<dbReference type="CDD" id="cd00761">
    <property type="entry name" value="Glyco_tranf_GTA_type"/>
    <property type="match status" value="1"/>
</dbReference>
<keyword evidence="1" id="KW-0328">Glycosyltransferase</keyword>
<evidence type="ECO:0000259" key="3">
    <source>
        <dbReference type="Pfam" id="PF00535"/>
    </source>
</evidence>
<dbReference type="InterPro" id="IPR001173">
    <property type="entry name" value="Glyco_trans_2-like"/>
</dbReference>
<dbReference type="InterPro" id="IPR029044">
    <property type="entry name" value="Nucleotide-diphossugar_trans"/>
</dbReference>
<dbReference type="Gene3D" id="3.90.550.10">
    <property type="entry name" value="Spore Coat Polysaccharide Biosynthesis Protein SpsA, Chain A"/>
    <property type="match status" value="1"/>
</dbReference>
<keyword evidence="2 4" id="KW-0808">Transferase</keyword>
<organism evidence="4 5">
    <name type="scientific">Bombiscardovia coagulans</name>
    <dbReference type="NCBI Taxonomy" id="686666"/>
    <lineage>
        <taxon>Bacteria</taxon>
        <taxon>Bacillati</taxon>
        <taxon>Actinomycetota</taxon>
        <taxon>Actinomycetes</taxon>
        <taxon>Bifidobacteriales</taxon>
        <taxon>Bifidobacteriaceae</taxon>
        <taxon>Bombiscardovia</taxon>
    </lineage>
</organism>
<reference evidence="4 5" key="1">
    <citation type="journal article" date="2017" name="BMC Genomics">
        <title>Comparative genomic and phylogenomic analyses of the Bifidobacteriaceae family.</title>
        <authorList>
            <person name="Lugli G.A."/>
            <person name="Milani C."/>
            <person name="Turroni F."/>
            <person name="Duranti S."/>
            <person name="Mancabelli L."/>
            <person name="Mangifesta M."/>
            <person name="Ferrario C."/>
            <person name="Modesto M."/>
            <person name="Mattarelli P."/>
            <person name="Jiri K."/>
            <person name="van Sinderen D."/>
            <person name="Ventura M."/>
        </authorList>
    </citation>
    <scope>NUCLEOTIDE SEQUENCE [LARGE SCALE GENOMIC DNA]</scope>
    <source>
        <strain evidence="4 5">DSM 22924</strain>
    </source>
</reference>
<keyword evidence="5" id="KW-1185">Reference proteome</keyword>
<dbReference type="AlphaFoldDB" id="A0A261EQT3"/>
<dbReference type="EMBL" id="MWWS01000005">
    <property type="protein sequence ID" value="OZG49205.1"/>
    <property type="molecule type" value="Genomic_DNA"/>
</dbReference>